<dbReference type="Gene3D" id="1.10.8.60">
    <property type="match status" value="1"/>
</dbReference>
<feature type="domain" description="Response regulatory" evidence="8">
    <location>
        <begin position="10"/>
        <end position="126"/>
    </location>
</feature>
<evidence type="ECO:0000259" key="8">
    <source>
        <dbReference type="PROSITE" id="PS50110"/>
    </source>
</evidence>
<dbReference type="RefSeq" id="WP_012633361.1">
    <property type="nucleotide sequence ID" value="NC_011891.1"/>
</dbReference>
<keyword evidence="4" id="KW-0238">DNA-binding</keyword>
<dbReference type="SUPFAM" id="SSF52540">
    <property type="entry name" value="P-loop containing nucleoside triphosphate hydrolases"/>
    <property type="match status" value="1"/>
</dbReference>
<dbReference type="InterPro" id="IPR001789">
    <property type="entry name" value="Sig_transdc_resp-reg_receiver"/>
</dbReference>
<proteinExistence type="predicted"/>
<organism evidence="9 10">
    <name type="scientific">Anaeromyxobacter dehalogenans (strain ATCC BAA-258 / DSM 21875 / 2CP-1)</name>
    <dbReference type="NCBI Taxonomy" id="455488"/>
    <lineage>
        <taxon>Bacteria</taxon>
        <taxon>Pseudomonadati</taxon>
        <taxon>Myxococcota</taxon>
        <taxon>Myxococcia</taxon>
        <taxon>Myxococcales</taxon>
        <taxon>Cystobacterineae</taxon>
        <taxon>Anaeromyxobacteraceae</taxon>
        <taxon>Anaeromyxobacter</taxon>
    </lineage>
</organism>
<reference evidence="9" key="1">
    <citation type="submission" date="2009-01" db="EMBL/GenBank/DDBJ databases">
        <title>Complete sequence of Anaeromyxobacter dehalogenans 2CP-1.</title>
        <authorList>
            <consortium name="US DOE Joint Genome Institute"/>
            <person name="Lucas S."/>
            <person name="Copeland A."/>
            <person name="Lapidus A."/>
            <person name="Glavina del Rio T."/>
            <person name="Dalin E."/>
            <person name="Tice H."/>
            <person name="Bruce D."/>
            <person name="Goodwin L."/>
            <person name="Pitluck S."/>
            <person name="Saunders E."/>
            <person name="Brettin T."/>
            <person name="Detter J.C."/>
            <person name="Han C."/>
            <person name="Larimer F."/>
            <person name="Land M."/>
            <person name="Hauser L."/>
            <person name="Kyrpides N."/>
            <person name="Ovchinnikova G."/>
            <person name="Beliaev A.S."/>
            <person name="Richardson P."/>
        </authorList>
    </citation>
    <scope>NUCLEOTIDE SEQUENCE</scope>
    <source>
        <strain evidence="9">2CP-1</strain>
    </source>
</reference>
<dbReference type="Gene3D" id="1.10.10.60">
    <property type="entry name" value="Homeodomain-like"/>
    <property type="match status" value="1"/>
</dbReference>
<dbReference type="Gene3D" id="3.40.50.300">
    <property type="entry name" value="P-loop containing nucleotide triphosphate hydrolases"/>
    <property type="match status" value="1"/>
</dbReference>
<dbReference type="PANTHER" id="PTHR32071:SF13">
    <property type="entry name" value="RESPONSE REGULATOR HSFA"/>
    <property type="match status" value="1"/>
</dbReference>
<dbReference type="HOGENOM" id="CLU_000445_0_6_7"/>
<evidence type="ECO:0000256" key="3">
    <source>
        <dbReference type="ARBA" id="ARBA00023015"/>
    </source>
</evidence>
<dbReference type="PANTHER" id="PTHR32071">
    <property type="entry name" value="TRANSCRIPTIONAL REGULATORY PROTEIN"/>
    <property type="match status" value="1"/>
</dbReference>
<dbReference type="SUPFAM" id="SSF52172">
    <property type="entry name" value="CheY-like"/>
    <property type="match status" value="1"/>
</dbReference>
<gene>
    <name evidence="9" type="ordered locus">A2cp1_2176</name>
</gene>
<evidence type="ECO:0000259" key="7">
    <source>
        <dbReference type="PROSITE" id="PS50045"/>
    </source>
</evidence>
<evidence type="ECO:0000256" key="5">
    <source>
        <dbReference type="ARBA" id="ARBA00023163"/>
    </source>
</evidence>
<dbReference type="InterPro" id="IPR003593">
    <property type="entry name" value="AAA+_ATPase"/>
</dbReference>
<dbReference type="GO" id="GO:0043565">
    <property type="term" value="F:sequence-specific DNA binding"/>
    <property type="evidence" value="ECO:0007669"/>
    <property type="project" value="InterPro"/>
</dbReference>
<dbReference type="InterPro" id="IPR025944">
    <property type="entry name" value="Sigma_54_int_dom_CS"/>
</dbReference>
<evidence type="ECO:0000256" key="6">
    <source>
        <dbReference type="PROSITE-ProRule" id="PRU00169"/>
    </source>
</evidence>
<dbReference type="AlphaFoldDB" id="B8J9A9"/>
<feature type="modified residue" description="4-aspartylphosphate" evidence="6">
    <location>
        <position position="61"/>
    </location>
</feature>
<evidence type="ECO:0000313" key="9">
    <source>
        <dbReference type="EMBL" id="ACL65515.1"/>
    </source>
</evidence>
<dbReference type="Pfam" id="PF00072">
    <property type="entry name" value="Response_reg"/>
    <property type="match status" value="1"/>
</dbReference>
<evidence type="ECO:0000256" key="4">
    <source>
        <dbReference type="ARBA" id="ARBA00023125"/>
    </source>
</evidence>
<dbReference type="KEGG" id="acp:A2cp1_2176"/>
<dbReference type="PROSITE" id="PS00676">
    <property type="entry name" value="SIGMA54_INTERACT_2"/>
    <property type="match status" value="1"/>
</dbReference>
<keyword evidence="1" id="KW-0547">Nucleotide-binding</keyword>
<name>B8J9A9_ANAD2</name>
<keyword evidence="3" id="KW-0805">Transcription regulation</keyword>
<dbReference type="FunFam" id="3.40.50.300:FF:000006">
    <property type="entry name" value="DNA-binding transcriptional regulator NtrC"/>
    <property type="match status" value="1"/>
</dbReference>
<dbReference type="GO" id="GO:0006355">
    <property type="term" value="P:regulation of DNA-templated transcription"/>
    <property type="evidence" value="ECO:0007669"/>
    <property type="project" value="InterPro"/>
</dbReference>
<evidence type="ECO:0000313" key="10">
    <source>
        <dbReference type="Proteomes" id="UP000007089"/>
    </source>
</evidence>
<dbReference type="Pfam" id="PF02954">
    <property type="entry name" value="HTH_8"/>
    <property type="match status" value="1"/>
</dbReference>
<dbReference type="InterPro" id="IPR027417">
    <property type="entry name" value="P-loop_NTPase"/>
</dbReference>
<dbReference type="Pfam" id="PF25601">
    <property type="entry name" value="AAA_lid_14"/>
    <property type="match status" value="1"/>
</dbReference>
<dbReference type="PROSITE" id="PS00675">
    <property type="entry name" value="SIGMA54_INTERACT_1"/>
    <property type="match status" value="1"/>
</dbReference>
<dbReference type="PROSITE" id="PS00688">
    <property type="entry name" value="SIGMA54_INTERACT_3"/>
    <property type="match status" value="1"/>
</dbReference>
<dbReference type="InterPro" id="IPR011006">
    <property type="entry name" value="CheY-like_superfamily"/>
</dbReference>
<keyword evidence="10" id="KW-1185">Reference proteome</keyword>
<evidence type="ECO:0000256" key="1">
    <source>
        <dbReference type="ARBA" id="ARBA00022741"/>
    </source>
</evidence>
<accession>B8J9A9</accession>
<dbReference type="Proteomes" id="UP000007089">
    <property type="component" value="Chromosome"/>
</dbReference>
<dbReference type="InterPro" id="IPR025662">
    <property type="entry name" value="Sigma_54_int_dom_ATP-bd_1"/>
</dbReference>
<dbReference type="InterPro" id="IPR058031">
    <property type="entry name" value="AAA_lid_NorR"/>
</dbReference>
<dbReference type="GO" id="GO:0000160">
    <property type="term" value="P:phosphorelay signal transduction system"/>
    <property type="evidence" value="ECO:0007669"/>
    <property type="project" value="InterPro"/>
</dbReference>
<dbReference type="PRINTS" id="PR01590">
    <property type="entry name" value="HTHFIS"/>
</dbReference>
<dbReference type="InterPro" id="IPR009057">
    <property type="entry name" value="Homeodomain-like_sf"/>
</dbReference>
<dbReference type="Pfam" id="PF00158">
    <property type="entry name" value="Sigma54_activat"/>
    <property type="match status" value="1"/>
</dbReference>
<keyword evidence="6" id="KW-0597">Phosphoprotein</keyword>
<dbReference type="PROSITE" id="PS50045">
    <property type="entry name" value="SIGMA54_INTERACT_4"/>
    <property type="match status" value="1"/>
</dbReference>
<sequence length="478" mass="52983">MSEIAYPPFAVLLVDDEPGWLRTMSLSLERSLGVTNLLTCQDPREVMGLLGRHEVGLVLLDLTMPHLPGEELLRRIVEAHPEVSVIVVSGLNQLETAVRCMQAGAFDYFVKTSEEDRIVKGVGRAVRMQELQRENREIRRRFLDDQLEHPEAFDRIVTADARMHAVFRYVEAVSRSRQPVLVTGESGTGKELIARAVHQVSGRAGELVPVNVAGLDDTVFADTLFGHVRGAFTGANEARSGMVERAAEGTLFLDEIGDLSPASQVKLLRLLQEGEYYPLGADRPRWMRARVVVATHHDLAARQAAGTFRPDLYYRLRAHHVHLPPLRERRGDIPLLLEHFLDEAARELGKKKPTPPKQLAGLLASYAFPGNVRELRAMVLDAVGAHQGRVLSMEAFRRAIGEAEVAHEADRRGEAPASPFAALERIPTLDEADELLVQEALRRADGNQSLAARLLGITPSALSKRLKARREAEGQREG</sequence>
<dbReference type="GO" id="GO:0005524">
    <property type="term" value="F:ATP binding"/>
    <property type="evidence" value="ECO:0007669"/>
    <property type="project" value="UniProtKB-KW"/>
</dbReference>
<dbReference type="SMART" id="SM00448">
    <property type="entry name" value="REC"/>
    <property type="match status" value="1"/>
</dbReference>
<dbReference type="EMBL" id="CP001359">
    <property type="protein sequence ID" value="ACL65515.1"/>
    <property type="molecule type" value="Genomic_DNA"/>
</dbReference>
<dbReference type="PROSITE" id="PS50110">
    <property type="entry name" value="RESPONSE_REGULATORY"/>
    <property type="match status" value="1"/>
</dbReference>
<dbReference type="InterPro" id="IPR002197">
    <property type="entry name" value="HTH_Fis"/>
</dbReference>
<feature type="domain" description="Sigma-54 factor interaction" evidence="7">
    <location>
        <begin position="156"/>
        <end position="384"/>
    </location>
</feature>
<dbReference type="InterPro" id="IPR025943">
    <property type="entry name" value="Sigma_54_int_dom_ATP-bd_2"/>
</dbReference>
<protein>
    <submittedName>
        <fullName evidence="9">Two component, sigma54 specific, transcriptional regulator, Fis family</fullName>
    </submittedName>
</protein>
<dbReference type="CDD" id="cd00009">
    <property type="entry name" value="AAA"/>
    <property type="match status" value="1"/>
</dbReference>
<keyword evidence="5" id="KW-0804">Transcription</keyword>
<evidence type="ECO:0000256" key="2">
    <source>
        <dbReference type="ARBA" id="ARBA00022840"/>
    </source>
</evidence>
<dbReference type="SUPFAM" id="SSF46689">
    <property type="entry name" value="Homeodomain-like"/>
    <property type="match status" value="1"/>
</dbReference>
<dbReference type="InterPro" id="IPR002078">
    <property type="entry name" value="Sigma_54_int"/>
</dbReference>
<dbReference type="Gene3D" id="3.40.50.2300">
    <property type="match status" value="1"/>
</dbReference>
<dbReference type="SMART" id="SM00382">
    <property type="entry name" value="AAA"/>
    <property type="match status" value="1"/>
</dbReference>
<keyword evidence="2" id="KW-0067">ATP-binding</keyword>